<dbReference type="PANTHER" id="PTHR23518:SF2">
    <property type="entry name" value="MAJOR FACILITATOR SUPERFAMILY TRANSPORTER"/>
    <property type="match status" value="1"/>
</dbReference>
<dbReference type="Gene3D" id="1.20.1250.20">
    <property type="entry name" value="MFS general substrate transporter like domains"/>
    <property type="match status" value="1"/>
</dbReference>
<dbReference type="InterPro" id="IPR011701">
    <property type="entry name" value="MFS"/>
</dbReference>
<dbReference type="PROSITE" id="PS50850">
    <property type="entry name" value="MFS"/>
    <property type="match status" value="1"/>
</dbReference>
<feature type="transmembrane region" description="Helical" evidence="2">
    <location>
        <begin position="173"/>
        <end position="195"/>
    </location>
</feature>
<gene>
    <name evidence="4" type="ORF">SAMN04487946_108114</name>
</gene>
<organism evidence="4 5">
    <name type="scientific">Halobellus clavatus</name>
    <dbReference type="NCBI Taxonomy" id="660517"/>
    <lineage>
        <taxon>Archaea</taxon>
        <taxon>Methanobacteriati</taxon>
        <taxon>Methanobacteriota</taxon>
        <taxon>Stenosarchaea group</taxon>
        <taxon>Halobacteria</taxon>
        <taxon>Halobacteriales</taxon>
        <taxon>Haloferacaceae</taxon>
        <taxon>Halobellus</taxon>
    </lineage>
</organism>
<feature type="transmembrane region" description="Helical" evidence="2">
    <location>
        <begin position="148"/>
        <end position="167"/>
    </location>
</feature>
<accession>A0A1H3HZ28</accession>
<feature type="transmembrane region" description="Helical" evidence="2">
    <location>
        <begin position="246"/>
        <end position="266"/>
    </location>
</feature>
<evidence type="ECO:0000256" key="2">
    <source>
        <dbReference type="SAM" id="Phobius"/>
    </source>
</evidence>
<feature type="compositionally biased region" description="Acidic residues" evidence="1">
    <location>
        <begin position="26"/>
        <end position="36"/>
    </location>
</feature>
<feature type="transmembrane region" description="Helical" evidence="2">
    <location>
        <begin position="428"/>
        <end position="453"/>
    </location>
</feature>
<keyword evidence="5" id="KW-1185">Reference proteome</keyword>
<evidence type="ECO:0000313" key="5">
    <source>
        <dbReference type="Proteomes" id="UP000199170"/>
    </source>
</evidence>
<keyword evidence="2" id="KW-0472">Membrane</keyword>
<dbReference type="RefSeq" id="WP_245705792.1">
    <property type="nucleotide sequence ID" value="NZ_FNPB01000008.1"/>
</dbReference>
<dbReference type="AlphaFoldDB" id="A0A1H3HZ28"/>
<evidence type="ECO:0000259" key="3">
    <source>
        <dbReference type="PROSITE" id="PS50850"/>
    </source>
</evidence>
<dbReference type="EMBL" id="FNPB01000008">
    <property type="protein sequence ID" value="SDY20059.1"/>
    <property type="molecule type" value="Genomic_DNA"/>
</dbReference>
<dbReference type="GO" id="GO:0022857">
    <property type="term" value="F:transmembrane transporter activity"/>
    <property type="evidence" value="ECO:0007669"/>
    <property type="project" value="InterPro"/>
</dbReference>
<dbReference type="InterPro" id="IPR020846">
    <property type="entry name" value="MFS_dom"/>
</dbReference>
<evidence type="ECO:0000256" key="1">
    <source>
        <dbReference type="SAM" id="MobiDB-lite"/>
    </source>
</evidence>
<sequence>MSDWGAESSGDPLPEVTTGKRRTDPDAEAIDGDDDPVTERAAESRVAENATEDGGSGGPDGGHASGGPDGGHGTDGSDPSGTDAWLYGWALGYAAVGAASLSVPLYAIDLGAGAFVVSLIAATAAFAGVPGAILWGRLVARTRQRRPFVLVALGLTTGVLLSLPFLTSPWTVLLANAVLWFVVAAAAPVLNIIVVEGYATDQWNRRFGLLNHYQGYGWLAGLVAGGAWSVAAGPRFGLASLPAMRLFFVFSGVAGALGVLVVLAWYPEAPTMSEQRFRRLSRRIRLSGVGPIRSARGIPFGPVRIYWALGDLGGRGAGWHGLVEGFRDRFPASLRRYLLAATVFFAGFSAFFGPLPAYFVSAGYGTGEVFALFIINSAASAVAYGRAGVLASERDAVGLQLGALAFRAGSFPIVAIVGAAVAPPFGLVAVAGLFVGIGVSWAVVAVTATGLVTRFATETGRAEALGLYTAIGSLGGGIGSALGGAVAEGFGYSAAFVVASGLVAVAVLIVRGNAADRSSAIR</sequence>
<dbReference type="STRING" id="660517.SAMN04487946_108114"/>
<dbReference type="SUPFAM" id="SSF103473">
    <property type="entry name" value="MFS general substrate transporter"/>
    <property type="match status" value="1"/>
</dbReference>
<feature type="domain" description="Major facilitator superfamily (MFS) profile" evidence="3">
    <location>
        <begin position="81"/>
        <end position="518"/>
    </location>
</feature>
<protein>
    <submittedName>
        <fullName evidence="4">Major Facilitator Superfamily protein</fullName>
    </submittedName>
</protein>
<reference evidence="5" key="1">
    <citation type="submission" date="2016-10" db="EMBL/GenBank/DDBJ databases">
        <authorList>
            <person name="Varghese N."/>
            <person name="Submissions S."/>
        </authorList>
    </citation>
    <scope>NUCLEOTIDE SEQUENCE [LARGE SCALE GENOMIC DNA]</scope>
    <source>
        <strain evidence="5">CGMCC 1.10118</strain>
    </source>
</reference>
<feature type="transmembrane region" description="Helical" evidence="2">
    <location>
        <begin position="337"/>
        <end position="357"/>
    </location>
</feature>
<evidence type="ECO:0000313" key="4">
    <source>
        <dbReference type="EMBL" id="SDY20059.1"/>
    </source>
</evidence>
<dbReference type="Pfam" id="PF07690">
    <property type="entry name" value="MFS_1"/>
    <property type="match status" value="1"/>
</dbReference>
<feature type="transmembrane region" description="Helical" evidence="2">
    <location>
        <begin position="114"/>
        <end position="136"/>
    </location>
</feature>
<feature type="transmembrane region" description="Helical" evidence="2">
    <location>
        <begin position="216"/>
        <end position="234"/>
    </location>
</feature>
<dbReference type="Proteomes" id="UP000199170">
    <property type="component" value="Unassembled WGS sequence"/>
</dbReference>
<proteinExistence type="predicted"/>
<feature type="transmembrane region" description="Helical" evidence="2">
    <location>
        <begin position="465"/>
        <end position="486"/>
    </location>
</feature>
<keyword evidence="2" id="KW-1133">Transmembrane helix</keyword>
<name>A0A1H3HZ28_9EURY</name>
<feature type="transmembrane region" description="Helical" evidence="2">
    <location>
        <begin position="86"/>
        <end position="108"/>
    </location>
</feature>
<dbReference type="PANTHER" id="PTHR23518">
    <property type="entry name" value="C-METHYLTRANSFERASE"/>
    <property type="match status" value="1"/>
</dbReference>
<feature type="region of interest" description="Disordered" evidence="1">
    <location>
        <begin position="1"/>
        <end position="78"/>
    </location>
</feature>
<feature type="transmembrane region" description="Helical" evidence="2">
    <location>
        <begin position="369"/>
        <end position="389"/>
    </location>
</feature>
<feature type="transmembrane region" description="Helical" evidence="2">
    <location>
        <begin position="401"/>
        <end position="422"/>
    </location>
</feature>
<keyword evidence="2" id="KW-0812">Transmembrane</keyword>
<feature type="compositionally biased region" description="Basic and acidic residues" evidence="1">
    <location>
        <begin position="37"/>
        <end position="46"/>
    </location>
</feature>
<feature type="compositionally biased region" description="Gly residues" evidence="1">
    <location>
        <begin position="54"/>
        <end position="74"/>
    </location>
</feature>
<feature type="transmembrane region" description="Helical" evidence="2">
    <location>
        <begin position="492"/>
        <end position="510"/>
    </location>
</feature>
<dbReference type="InterPro" id="IPR036259">
    <property type="entry name" value="MFS_trans_sf"/>
</dbReference>